<proteinExistence type="predicted"/>
<evidence type="ECO:0000313" key="1">
    <source>
        <dbReference type="Proteomes" id="UP000887580"/>
    </source>
</evidence>
<evidence type="ECO:0000313" key="2">
    <source>
        <dbReference type="WBParaSite" id="PS1159_v2.g4830.t1"/>
    </source>
</evidence>
<protein>
    <submittedName>
        <fullName evidence="2">Uncharacterized protein</fullName>
    </submittedName>
</protein>
<reference evidence="2" key="1">
    <citation type="submission" date="2022-11" db="UniProtKB">
        <authorList>
            <consortium name="WormBaseParasite"/>
        </authorList>
    </citation>
    <scope>IDENTIFICATION</scope>
</reference>
<sequence>MSEFHAKPLTDEPPTSSTPSTRVSQNSKGIKQVVMAPCFPPMYPTPYPPMICRSPSNAPFCSSHNFFGFLLFSIVSACVFIPIIAVHATVYLLPENNDLYNNLIPGFNLTKMQLIGIIVFVSADIILYGIVYFIANYSTIFYGCSTEMSYKTFTGTQFIPVILIIKLLQPLTVISEQDKNVDELFIWSIRFLLCLFIFASIIPLIFAEVRLFRCITGSTSTNCYDSYNFSPLIQNKCKTSAYLFFGLKLTLLFCFVLEMAVINFGIISPMSIDYPLIISAANLIFIFYSHQPVIVKYNVIENGRTAITSEFGCLDGRRCCNKYRPNKLLAFERIETSFIQAATCEYTFYSVNELPKWLQYKIAKIQKKAFNPKIGKY</sequence>
<organism evidence="1 2">
    <name type="scientific">Panagrolaimus sp. PS1159</name>
    <dbReference type="NCBI Taxonomy" id="55785"/>
    <lineage>
        <taxon>Eukaryota</taxon>
        <taxon>Metazoa</taxon>
        <taxon>Ecdysozoa</taxon>
        <taxon>Nematoda</taxon>
        <taxon>Chromadorea</taxon>
        <taxon>Rhabditida</taxon>
        <taxon>Tylenchina</taxon>
        <taxon>Panagrolaimomorpha</taxon>
        <taxon>Panagrolaimoidea</taxon>
        <taxon>Panagrolaimidae</taxon>
        <taxon>Panagrolaimus</taxon>
    </lineage>
</organism>
<dbReference type="Proteomes" id="UP000887580">
    <property type="component" value="Unplaced"/>
</dbReference>
<accession>A0AC35GFH6</accession>
<dbReference type="WBParaSite" id="PS1159_v2.g4830.t1">
    <property type="protein sequence ID" value="PS1159_v2.g4830.t1"/>
    <property type="gene ID" value="PS1159_v2.g4830"/>
</dbReference>
<name>A0AC35GFH6_9BILA</name>